<dbReference type="InterPro" id="IPR029472">
    <property type="entry name" value="Copia-like_N"/>
</dbReference>
<dbReference type="InterPro" id="IPR001584">
    <property type="entry name" value="Integrase_cat-core"/>
</dbReference>
<evidence type="ECO:0000256" key="2">
    <source>
        <dbReference type="SAM" id="Phobius"/>
    </source>
</evidence>
<keyword evidence="1" id="KW-0378">Hydrolase</keyword>
<dbReference type="AlphaFoldDB" id="A0A2N9EDG9"/>
<feature type="transmembrane region" description="Helical" evidence="2">
    <location>
        <begin position="1037"/>
        <end position="1058"/>
    </location>
</feature>
<dbReference type="Pfam" id="PF25597">
    <property type="entry name" value="SH3_retrovirus"/>
    <property type="match status" value="1"/>
</dbReference>
<dbReference type="InterPro" id="IPR012337">
    <property type="entry name" value="RNaseH-like_sf"/>
</dbReference>
<dbReference type="InterPro" id="IPR013103">
    <property type="entry name" value="RVT_2"/>
</dbReference>
<dbReference type="SUPFAM" id="SSF53098">
    <property type="entry name" value="Ribonuclease H-like"/>
    <property type="match status" value="1"/>
</dbReference>
<keyword evidence="2" id="KW-1133">Transmembrane helix</keyword>
<dbReference type="InterPro" id="IPR057670">
    <property type="entry name" value="SH3_retrovirus"/>
</dbReference>
<accession>A0A2N9EDG9</accession>
<dbReference type="EMBL" id="OIVN01000021">
    <property type="protein sequence ID" value="SPC72721.1"/>
    <property type="molecule type" value="Genomic_DNA"/>
</dbReference>
<dbReference type="SUPFAM" id="SSF56672">
    <property type="entry name" value="DNA/RNA polymerases"/>
    <property type="match status" value="1"/>
</dbReference>
<gene>
    <name evidence="5" type="ORF">FSB_LOCUS603</name>
</gene>
<dbReference type="CDD" id="cd09272">
    <property type="entry name" value="RNase_HI_RT_Ty1"/>
    <property type="match status" value="1"/>
</dbReference>
<evidence type="ECO:0000256" key="3">
    <source>
        <dbReference type="SAM" id="SignalP"/>
    </source>
</evidence>
<dbReference type="Pfam" id="PF14244">
    <property type="entry name" value="Retrotran_gag_3"/>
    <property type="match status" value="1"/>
</dbReference>
<dbReference type="InterPro" id="IPR054722">
    <property type="entry name" value="PolX-like_BBD"/>
</dbReference>
<feature type="domain" description="Integrase catalytic" evidence="4">
    <location>
        <begin position="313"/>
        <end position="481"/>
    </location>
</feature>
<evidence type="ECO:0000259" key="4">
    <source>
        <dbReference type="PROSITE" id="PS50994"/>
    </source>
</evidence>
<dbReference type="Pfam" id="PF07727">
    <property type="entry name" value="RVT_2"/>
    <property type="match status" value="1"/>
</dbReference>
<dbReference type="Pfam" id="PF22936">
    <property type="entry name" value="Pol_BBD"/>
    <property type="match status" value="1"/>
</dbReference>
<dbReference type="InterPro" id="IPR043502">
    <property type="entry name" value="DNA/RNA_pol_sf"/>
</dbReference>
<name>A0A2N9EDG9_FAGSY</name>
<keyword evidence="3" id="KW-0732">Signal</keyword>
<evidence type="ECO:0000256" key="1">
    <source>
        <dbReference type="ARBA" id="ARBA00022750"/>
    </source>
</evidence>
<dbReference type="Gene3D" id="3.30.420.10">
    <property type="entry name" value="Ribonuclease H-like superfamily/Ribonuclease H"/>
    <property type="match status" value="1"/>
</dbReference>
<proteinExistence type="predicted"/>
<dbReference type="PANTHER" id="PTHR11439">
    <property type="entry name" value="GAG-POL-RELATED RETROTRANSPOSON"/>
    <property type="match status" value="1"/>
</dbReference>
<dbReference type="GO" id="GO:0003676">
    <property type="term" value="F:nucleic acid binding"/>
    <property type="evidence" value="ECO:0007669"/>
    <property type="project" value="InterPro"/>
</dbReference>
<dbReference type="GO" id="GO:0015074">
    <property type="term" value="P:DNA integration"/>
    <property type="evidence" value="ECO:0007669"/>
    <property type="project" value="InterPro"/>
</dbReference>
<keyword evidence="1" id="KW-0645">Protease</keyword>
<protein>
    <recommendedName>
        <fullName evidence="4">Integrase catalytic domain-containing protein</fullName>
    </recommendedName>
</protein>
<dbReference type="PROSITE" id="PS50994">
    <property type="entry name" value="INTEGRASE"/>
    <property type="match status" value="1"/>
</dbReference>
<sequence length="1063" mass="118452">MLVLVLLPVAVLCASCDYLGAMGDSSSTPPMSLSHHAPAQRITSALLNGRNFAAWSRSLRLFLRGKGKSRWLLGIKKQPAASNAKRIQWDMDNCTILDWKFNSMDERIYNTFMYHDTVNGLWTALCQMYAHARNDARIFELYQDVSHASQAALGLSVVDYFGYLQSRWEELAPYEPLSDFPVETASIVQPICHHCGVVGHLKARCFKLYPELRQTVHKNRPPNFSSTRTTAIAETTGNSAALSDFSRLQAQIGQLQDQLGSLAAQAHDTPIAPTTTIATGTPTAFHVRSGEPIWVLDSGANDHMTGESSIFPSPLIPVTQSVSLADGSTSHISHKGDVFLSSDIMLSSVLHIPNFAFNLLSDLSSKKIFGRGYERDGLYYFGDPPPAISDLQASILPSSSSYLNQKGILHQLTCPQTPKQNGVAERKNRHIMSIVRCLLCGMHVPKSSWHMAVLTAVYLMNRTPSRVLHGMAPLQFLKPDCALFQILPRVFGFTCFVQNCSPTRTKLDNKSIRCIFLGYFTMSKTYRCYDPVSRHLYHSLDVTFFENIPFYGTHSPLQVSNSSPSTEYTSHLVRPVPIFDFMVPESPSPPAPTSHTLLQVYTSSPSVSFARFSFGTRFSLSDSYHAFIGMMDSVSIPRSVSAALQDPKWVIAMQAEMDALQDNQTWELVPLPSGEKTMGCKDFGATFAPVAKLTSVRLLVSLGASHSWPLHQLDVKNAFLHGNLLETIYMDPPPGFRAEGEYAGKVCRCLRKSLYGLKQSPRAWFSRFSEVILSMEFVRCHSDHTCFIRRRSDGRCIILLVYVDDIILTGDDTPGIAHVKQSLGKVFYVKDLSTLKYFLGIEVAHSRHGISLSQRKYTLDLLQDTGMLGCRPASTPMDPNLKLSVEFGELLSNPSMYQRLVGRLIYLTNTRPDLTFAVSVVSQFRYAPCTSHLDAVHHILRYVKTSPGLGLFYSAGHQSGLSCFTDADYVGSQTNRHSTTGLSTFYRNHLILWKSNKQAVVSRSSAEAEYRAMAQGTCEILWLRSICNELGFYGNRFIFSCFVIINLLLCLLHILFCMNGPSI</sequence>
<keyword evidence="1" id="KW-0064">Aspartyl protease</keyword>
<feature type="chain" id="PRO_5014783139" description="Integrase catalytic domain-containing protein" evidence="3">
    <location>
        <begin position="17"/>
        <end position="1063"/>
    </location>
</feature>
<keyword evidence="2" id="KW-0472">Membrane</keyword>
<dbReference type="InterPro" id="IPR036397">
    <property type="entry name" value="RNaseH_sf"/>
</dbReference>
<organism evidence="5">
    <name type="scientific">Fagus sylvatica</name>
    <name type="common">Beechnut</name>
    <dbReference type="NCBI Taxonomy" id="28930"/>
    <lineage>
        <taxon>Eukaryota</taxon>
        <taxon>Viridiplantae</taxon>
        <taxon>Streptophyta</taxon>
        <taxon>Embryophyta</taxon>
        <taxon>Tracheophyta</taxon>
        <taxon>Spermatophyta</taxon>
        <taxon>Magnoliopsida</taxon>
        <taxon>eudicotyledons</taxon>
        <taxon>Gunneridae</taxon>
        <taxon>Pentapetalae</taxon>
        <taxon>rosids</taxon>
        <taxon>fabids</taxon>
        <taxon>Fagales</taxon>
        <taxon>Fagaceae</taxon>
        <taxon>Fagus</taxon>
    </lineage>
</organism>
<keyword evidence="2" id="KW-0812">Transmembrane</keyword>
<feature type="signal peptide" evidence="3">
    <location>
        <begin position="1"/>
        <end position="16"/>
    </location>
</feature>
<evidence type="ECO:0000313" key="5">
    <source>
        <dbReference type="EMBL" id="SPC72721.1"/>
    </source>
</evidence>
<dbReference type="PANTHER" id="PTHR11439:SF467">
    <property type="entry name" value="INTEGRASE CATALYTIC DOMAIN-CONTAINING PROTEIN"/>
    <property type="match status" value="1"/>
</dbReference>
<reference evidence="5" key="1">
    <citation type="submission" date="2018-02" db="EMBL/GenBank/DDBJ databases">
        <authorList>
            <person name="Cohen D.B."/>
            <person name="Kent A.D."/>
        </authorList>
    </citation>
    <scope>NUCLEOTIDE SEQUENCE</scope>
</reference>
<dbReference type="GO" id="GO:0004190">
    <property type="term" value="F:aspartic-type endopeptidase activity"/>
    <property type="evidence" value="ECO:0007669"/>
    <property type="project" value="UniProtKB-KW"/>
</dbReference>